<evidence type="ECO:0000256" key="1">
    <source>
        <dbReference type="ARBA" id="ARBA00022801"/>
    </source>
</evidence>
<dbReference type="PROSITE" id="PS00659">
    <property type="entry name" value="GLYCOSYL_HYDROL_F5"/>
    <property type="match status" value="1"/>
</dbReference>
<sequence>MLHTEIKKIEQYLPKLEWEPLKNEGRPMDLQTLKSIETDYLDAWYVKHVAYKTNTTKGVDDYYTENARSSIYSIVETNSNENITIDGTTLEHHLTLEFFSEDGQLVVLRDSNVLEYKRIYQENNVLLETKELTTYKVILLLEDGVWRIRHLIKEQTAPYKNKFKPAENIITKIKGINYYPQATPWNLYGDDFDDNIISKDFKIIKESGLNSIRIFVPYEDFGLANVKPEKLQKLKKVLDIAALHELKVIVTLFDFYGDYEVLNWTLNQHHAINIVSALKNHKALLAWDIKNEPNLDFENRGKIKVTAWAKQMIASVKSIDTIHPVTIGWSNTESATILKDNLDFVSFHYYEDLDALETEYQNLKTDIPNKPIVVTEFGISSYRGLWNPFGNSEDDQAAYYKQAQAVFSKNNMSFMSWTLYDFTEIPKEVVGRLPWRKQAQEYFGFINQNGETKPAFKYISKE</sequence>
<gene>
    <name evidence="4" type="ORF">GCM10023315_20510</name>
</gene>
<dbReference type="PANTHER" id="PTHR31451">
    <property type="match status" value="1"/>
</dbReference>
<organism evidence="4 5">
    <name type="scientific">Algibacter aquimarinus</name>
    <dbReference type="NCBI Taxonomy" id="1136748"/>
    <lineage>
        <taxon>Bacteria</taxon>
        <taxon>Pseudomonadati</taxon>
        <taxon>Bacteroidota</taxon>
        <taxon>Flavobacteriia</taxon>
        <taxon>Flavobacteriales</taxon>
        <taxon>Flavobacteriaceae</taxon>
        <taxon>Algibacter</taxon>
    </lineage>
</organism>
<protein>
    <submittedName>
        <fullName evidence="4">Cellulase family glycosylhydrolase</fullName>
    </submittedName>
</protein>
<dbReference type="InterPro" id="IPR017853">
    <property type="entry name" value="GH"/>
</dbReference>
<evidence type="ECO:0000259" key="3">
    <source>
        <dbReference type="Pfam" id="PF02836"/>
    </source>
</evidence>
<comment type="caution">
    <text evidence="4">The sequence shown here is derived from an EMBL/GenBank/DDBJ whole genome shotgun (WGS) entry which is preliminary data.</text>
</comment>
<dbReference type="InterPro" id="IPR006103">
    <property type="entry name" value="Glyco_hydro_2_cat"/>
</dbReference>
<dbReference type="InterPro" id="IPR018087">
    <property type="entry name" value="Glyco_hydro_5_CS"/>
</dbReference>
<keyword evidence="5" id="KW-1185">Reference proteome</keyword>
<dbReference type="SUPFAM" id="SSF51445">
    <property type="entry name" value="(Trans)glycosidases"/>
    <property type="match status" value="1"/>
</dbReference>
<keyword evidence="2" id="KW-0326">Glycosidase</keyword>
<keyword evidence="1" id="KW-0378">Hydrolase</keyword>
<dbReference type="Pfam" id="PF02836">
    <property type="entry name" value="Glyco_hydro_2_C"/>
    <property type="match status" value="1"/>
</dbReference>
<proteinExistence type="predicted"/>
<evidence type="ECO:0000256" key="2">
    <source>
        <dbReference type="ARBA" id="ARBA00023295"/>
    </source>
</evidence>
<accession>A0ABP9HH03</accession>
<dbReference type="EMBL" id="BAABJK010000006">
    <property type="protein sequence ID" value="GAA4970513.1"/>
    <property type="molecule type" value="Genomic_DNA"/>
</dbReference>
<evidence type="ECO:0000313" key="4">
    <source>
        <dbReference type="EMBL" id="GAA4970513.1"/>
    </source>
</evidence>
<evidence type="ECO:0000313" key="5">
    <source>
        <dbReference type="Proteomes" id="UP001501692"/>
    </source>
</evidence>
<dbReference type="Gene3D" id="3.20.20.80">
    <property type="entry name" value="Glycosidases"/>
    <property type="match status" value="1"/>
</dbReference>
<dbReference type="InterPro" id="IPR045053">
    <property type="entry name" value="MAN-like"/>
</dbReference>
<name>A0ABP9HH03_9FLAO</name>
<dbReference type="Proteomes" id="UP001501692">
    <property type="component" value="Unassembled WGS sequence"/>
</dbReference>
<reference evidence="5" key="1">
    <citation type="journal article" date="2019" name="Int. J. Syst. Evol. Microbiol.">
        <title>The Global Catalogue of Microorganisms (GCM) 10K type strain sequencing project: providing services to taxonomists for standard genome sequencing and annotation.</title>
        <authorList>
            <consortium name="The Broad Institute Genomics Platform"/>
            <consortium name="The Broad Institute Genome Sequencing Center for Infectious Disease"/>
            <person name="Wu L."/>
            <person name="Ma J."/>
        </authorList>
    </citation>
    <scope>NUCLEOTIDE SEQUENCE [LARGE SCALE GENOMIC DNA]</scope>
    <source>
        <strain evidence="5">JCM 18287</strain>
    </source>
</reference>
<feature type="domain" description="Glycoside hydrolase family 2 catalytic" evidence="3">
    <location>
        <begin position="271"/>
        <end position="384"/>
    </location>
</feature>